<evidence type="ECO:0000313" key="13">
    <source>
        <dbReference type="EMBL" id="CAB5230763.1"/>
    </source>
</evidence>
<evidence type="ECO:0000313" key="10">
    <source>
        <dbReference type="EMBL" id="CAB4191932.1"/>
    </source>
</evidence>
<dbReference type="SUPFAM" id="SSF54060">
    <property type="entry name" value="His-Me finger endonucleases"/>
    <property type="match status" value="1"/>
</dbReference>
<evidence type="ECO:0000313" key="7">
    <source>
        <dbReference type="EMBL" id="CAB4175326.1"/>
    </source>
</evidence>
<dbReference type="EMBL" id="LR796548">
    <property type="protein sequence ID" value="CAB4150974.1"/>
    <property type="molecule type" value="Genomic_DNA"/>
</dbReference>
<organism evidence="5">
    <name type="scientific">uncultured Caudovirales phage</name>
    <dbReference type="NCBI Taxonomy" id="2100421"/>
    <lineage>
        <taxon>Viruses</taxon>
        <taxon>Duplodnaviria</taxon>
        <taxon>Heunggongvirae</taxon>
        <taxon>Uroviricota</taxon>
        <taxon>Caudoviricetes</taxon>
        <taxon>Peduoviridae</taxon>
        <taxon>Maltschvirus</taxon>
        <taxon>Maltschvirus maltsch</taxon>
    </lineage>
</organism>
<dbReference type="EMBL" id="LR796980">
    <property type="protein sequence ID" value="CAB4179122.1"/>
    <property type="molecule type" value="Genomic_DNA"/>
</dbReference>
<evidence type="ECO:0000313" key="6">
    <source>
        <dbReference type="EMBL" id="CAB4160971.1"/>
    </source>
</evidence>
<name>A0A6J5MVJ9_9CAUD</name>
<dbReference type="EMBL" id="LR797130">
    <property type="protein sequence ID" value="CAB4188785.1"/>
    <property type="molecule type" value="Genomic_DNA"/>
</dbReference>
<evidence type="ECO:0000313" key="8">
    <source>
        <dbReference type="EMBL" id="CAB4179122.1"/>
    </source>
</evidence>
<dbReference type="EMBL" id="LR797492">
    <property type="protein sequence ID" value="CAB4220161.1"/>
    <property type="molecule type" value="Genomic_DNA"/>
</dbReference>
<feature type="domain" description="HNH nuclease" evidence="2">
    <location>
        <begin position="54"/>
        <end position="97"/>
    </location>
</feature>
<dbReference type="InterPro" id="IPR003615">
    <property type="entry name" value="HNH_nuc"/>
</dbReference>
<proteinExistence type="predicted"/>
<accession>A0A6J5MVJ9</accession>
<sequence length="141" mass="16438">MGLASKRKDIDWSTKFLSGEDSPNYNGGKYIDDKGYVRVLKPDHPKNIRGYTYEHRLVIEQYLGRYLQPWETVHHINEIKVDNRLSNLFLCTPQEHSALHKEGNKMSDSHRAKMRETANKVKPHTQKKNASKAIIIKKRLP</sequence>
<protein>
    <submittedName>
        <fullName evidence="5">HNH nuclease</fullName>
    </submittedName>
</protein>
<dbReference type="EMBL" id="LR796461">
    <property type="protein sequence ID" value="CAB4146052.1"/>
    <property type="molecule type" value="Genomic_DNA"/>
</dbReference>
<evidence type="ECO:0000313" key="3">
    <source>
        <dbReference type="EMBL" id="CAB4135623.1"/>
    </source>
</evidence>
<evidence type="ECO:0000313" key="11">
    <source>
        <dbReference type="EMBL" id="CAB4216109.1"/>
    </source>
</evidence>
<evidence type="ECO:0000313" key="12">
    <source>
        <dbReference type="EMBL" id="CAB4220161.1"/>
    </source>
</evidence>
<reference evidence="5" key="1">
    <citation type="submission" date="2020-04" db="EMBL/GenBank/DDBJ databases">
        <authorList>
            <person name="Chiriac C."/>
            <person name="Salcher M."/>
            <person name="Ghai R."/>
            <person name="Kavagutti S V."/>
        </authorList>
    </citation>
    <scope>NUCLEOTIDE SEQUENCE</scope>
</reference>
<dbReference type="EMBL" id="LR797434">
    <property type="protein sequence ID" value="CAB4216109.1"/>
    <property type="molecule type" value="Genomic_DNA"/>
</dbReference>
<dbReference type="EMBL" id="LR796305">
    <property type="protein sequence ID" value="CAB4135623.1"/>
    <property type="molecule type" value="Genomic_DNA"/>
</dbReference>
<gene>
    <name evidence="8" type="ORF">UFOVP1031_32</name>
    <name evidence="9" type="ORF">UFOVP1172_103</name>
    <name evidence="10" type="ORF">UFOVP1240_8</name>
    <name evidence="11" type="ORF">UFOVP1486_65</name>
    <name evidence="13" type="ORF">UFOVP1578_104</name>
    <name evidence="12" type="ORF">UFOVP1630_96</name>
    <name evidence="3" type="ORF">UFOVP288_25</name>
    <name evidence="4" type="ORF">UFOVP483_14</name>
    <name evidence="5" type="ORF">UFOVP573_90</name>
    <name evidence="6" type="ORF">UFOVP769_25</name>
    <name evidence="7" type="ORF">UFOVP962_150</name>
</gene>
<feature type="compositionally biased region" description="Basic residues" evidence="1">
    <location>
        <begin position="121"/>
        <end position="141"/>
    </location>
</feature>
<dbReference type="EMBL" id="LR798423">
    <property type="protein sequence ID" value="CAB5230763.1"/>
    <property type="molecule type" value="Genomic_DNA"/>
</dbReference>
<dbReference type="EMBL" id="LR797180">
    <property type="protein sequence ID" value="CAB4191932.1"/>
    <property type="molecule type" value="Genomic_DNA"/>
</dbReference>
<dbReference type="Gene3D" id="3.90.75.20">
    <property type="match status" value="1"/>
</dbReference>
<feature type="region of interest" description="Disordered" evidence="1">
    <location>
        <begin position="116"/>
        <end position="141"/>
    </location>
</feature>
<evidence type="ECO:0000259" key="2">
    <source>
        <dbReference type="Pfam" id="PF13392"/>
    </source>
</evidence>
<dbReference type="EMBL" id="LR796917">
    <property type="protein sequence ID" value="CAB4175326.1"/>
    <property type="molecule type" value="Genomic_DNA"/>
</dbReference>
<dbReference type="EMBL" id="LR796709">
    <property type="protein sequence ID" value="CAB4160971.1"/>
    <property type="molecule type" value="Genomic_DNA"/>
</dbReference>
<evidence type="ECO:0000313" key="9">
    <source>
        <dbReference type="EMBL" id="CAB4188785.1"/>
    </source>
</evidence>
<evidence type="ECO:0000313" key="5">
    <source>
        <dbReference type="EMBL" id="CAB4150974.1"/>
    </source>
</evidence>
<evidence type="ECO:0000256" key="1">
    <source>
        <dbReference type="SAM" id="MobiDB-lite"/>
    </source>
</evidence>
<dbReference type="InterPro" id="IPR044925">
    <property type="entry name" value="His-Me_finger_sf"/>
</dbReference>
<dbReference type="Pfam" id="PF13392">
    <property type="entry name" value="HNH_3"/>
    <property type="match status" value="1"/>
</dbReference>
<evidence type="ECO:0000313" key="4">
    <source>
        <dbReference type="EMBL" id="CAB4146052.1"/>
    </source>
</evidence>